<proteinExistence type="predicted"/>
<reference evidence="2 3" key="1">
    <citation type="journal article" date="2015" name="Nature">
        <title>rRNA introns, odd ribosomes, and small enigmatic genomes across a large radiation of phyla.</title>
        <authorList>
            <person name="Brown C.T."/>
            <person name="Hug L.A."/>
            <person name="Thomas B.C."/>
            <person name="Sharon I."/>
            <person name="Castelle C.J."/>
            <person name="Singh A."/>
            <person name="Wilkins M.J."/>
            <person name="Williams K.H."/>
            <person name="Banfield J.F."/>
        </authorList>
    </citation>
    <scope>NUCLEOTIDE SEQUENCE [LARGE SCALE GENOMIC DNA]</scope>
</reference>
<gene>
    <name evidence="2" type="ORF">UU72_C0001G0026</name>
</gene>
<evidence type="ECO:0000313" key="2">
    <source>
        <dbReference type="EMBL" id="KKS17542.1"/>
    </source>
</evidence>
<feature type="transmembrane region" description="Helical" evidence="1">
    <location>
        <begin position="193"/>
        <end position="213"/>
    </location>
</feature>
<feature type="transmembrane region" description="Helical" evidence="1">
    <location>
        <begin position="325"/>
        <end position="349"/>
    </location>
</feature>
<feature type="transmembrane region" description="Helical" evidence="1">
    <location>
        <begin position="402"/>
        <end position="420"/>
    </location>
</feature>
<feature type="transmembrane region" description="Helical" evidence="1">
    <location>
        <begin position="49"/>
        <end position="69"/>
    </location>
</feature>
<evidence type="ECO:0000313" key="3">
    <source>
        <dbReference type="Proteomes" id="UP000034163"/>
    </source>
</evidence>
<name>A0A0G0WZE6_UNCKA</name>
<protein>
    <submittedName>
        <fullName evidence="2">Uncharacterized protein</fullName>
    </submittedName>
</protein>
<sequence length="464" mass="50951">MSVKPLGIKDLPPALPLRKLVGPSFIILGLGLGSGELILWPYLSSHYGLGIIWGAVLGITFQFFMNMEIERYALVHGESVFVGFARKLKWLPLWFLLSTFLPWIWPGIVASSAKLLGTLGGVENTSNLSIIFLIVMGLILTIGPVLYKTVENLQKILISVGVPSVFILSIILARQEHWAALTSGIFGKGDGYFLLPVGLPIASFLAALAYAGAGGNLNLAQSYYVKEKGYGMGKYAGRITSLLTGKVESMSLSGSKFEPTPANVAVFRQWWKNVNIEHFLVFWLTGSITILLLALLAYVTTFGTGQTTGDINFMLAEADQISSRLFPFAGTFFLLVAGLTLFGTQLTVFDATSRILSENLILAFPSRLTEQKLPKIYYIVLWVQILFGVGIFLSGFTQPLQLLTTAAVLNAFAMFVHVGLTLWMNKTMLDTAVRPSRFRTVAMLSAFLFYGGFSLYVLLDIFMK</sequence>
<feature type="transmembrane region" description="Helical" evidence="1">
    <location>
        <begin position="279"/>
        <end position="305"/>
    </location>
</feature>
<evidence type="ECO:0000256" key="1">
    <source>
        <dbReference type="SAM" id="Phobius"/>
    </source>
</evidence>
<feature type="transmembrane region" description="Helical" evidence="1">
    <location>
        <begin position="376"/>
        <end position="396"/>
    </location>
</feature>
<dbReference type="AlphaFoldDB" id="A0A0G0WZE6"/>
<organism evidence="2 3">
    <name type="scientific">candidate division WWE3 bacterium GW2011_GWB1_41_6</name>
    <dbReference type="NCBI Taxonomy" id="1619112"/>
    <lineage>
        <taxon>Bacteria</taxon>
        <taxon>Katanobacteria</taxon>
    </lineage>
</organism>
<feature type="transmembrane region" description="Helical" evidence="1">
    <location>
        <begin position="90"/>
        <end position="108"/>
    </location>
</feature>
<keyword evidence="1" id="KW-0472">Membrane</keyword>
<dbReference type="Proteomes" id="UP000034163">
    <property type="component" value="Unassembled WGS sequence"/>
</dbReference>
<keyword evidence="1" id="KW-0812">Transmembrane</keyword>
<feature type="transmembrane region" description="Helical" evidence="1">
    <location>
        <begin position="156"/>
        <end position="173"/>
    </location>
</feature>
<dbReference type="EMBL" id="LCBS01000001">
    <property type="protein sequence ID" value="KKS17542.1"/>
    <property type="molecule type" value="Genomic_DNA"/>
</dbReference>
<keyword evidence="1" id="KW-1133">Transmembrane helix</keyword>
<dbReference type="NCBIfam" id="NF037982">
    <property type="entry name" value="Nramp_1"/>
    <property type="match status" value="1"/>
</dbReference>
<comment type="caution">
    <text evidence="2">The sequence shown here is derived from an EMBL/GenBank/DDBJ whole genome shotgun (WGS) entry which is preliminary data.</text>
</comment>
<accession>A0A0G0WZE6</accession>
<feature type="transmembrane region" description="Helical" evidence="1">
    <location>
        <begin position="128"/>
        <end position="147"/>
    </location>
</feature>
<feature type="transmembrane region" description="Helical" evidence="1">
    <location>
        <begin position="441"/>
        <end position="459"/>
    </location>
</feature>
<feature type="transmembrane region" description="Helical" evidence="1">
    <location>
        <begin position="20"/>
        <end position="43"/>
    </location>
</feature>